<gene>
    <name evidence="1" type="ORF">Tco_0802006</name>
</gene>
<evidence type="ECO:0000313" key="1">
    <source>
        <dbReference type="EMBL" id="GJS95038.1"/>
    </source>
</evidence>
<protein>
    <submittedName>
        <fullName evidence="1">Zf-CCHC domain-containing protein</fullName>
    </submittedName>
</protein>
<dbReference type="EMBL" id="BQNB010011778">
    <property type="protein sequence ID" value="GJS95038.1"/>
    <property type="molecule type" value="Genomic_DNA"/>
</dbReference>
<accession>A0ABQ4ZXS3</accession>
<dbReference type="PANTHER" id="PTHR33067">
    <property type="entry name" value="RNA-DIRECTED DNA POLYMERASE-RELATED"/>
    <property type="match status" value="1"/>
</dbReference>
<evidence type="ECO:0000313" key="2">
    <source>
        <dbReference type="Proteomes" id="UP001151760"/>
    </source>
</evidence>
<dbReference type="InterPro" id="IPR021109">
    <property type="entry name" value="Peptidase_aspartic_dom_sf"/>
</dbReference>
<reference evidence="1" key="2">
    <citation type="submission" date="2022-01" db="EMBL/GenBank/DDBJ databases">
        <authorList>
            <person name="Yamashiro T."/>
            <person name="Shiraishi A."/>
            <person name="Satake H."/>
            <person name="Nakayama K."/>
        </authorList>
    </citation>
    <scope>NUCLEOTIDE SEQUENCE</scope>
</reference>
<proteinExistence type="predicted"/>
<organism evidence="1 2">
    <name type="scientific">Tanacetum coccineum</name>
    <dbReference type="NCBI Taxonomy" id="301880"/>
    <lineage>
        <taxon>Eukaryota</taxon>
        <taxon>Viridiplantae</taxon>
        <taxon>Streptophyta</taxon>
        <taxon>Embryophyta</taxon>
        <taxon>Tracheophyta</taxon>
        <taxon>Spermatophyta</taxon>
        <taxon>Magnoliopsida</taxon>
        <taxon>eudicotyledons</taxon>
        <taxon>Gunneridae</taxon>
        <taxon>Pentapetalae</taxon>
        <taxon>asterids</taxon>
        <taxon>campanulids</taxon>
        <taxon>Asterales</taxon>
        <taxon>Asteraceae</taxon>
        <taxon>Asteroideae</taxon>
        <taxon>Anthemideae</taxon>
        <taxon>Anthemidinae</taxon>
        <taxon>Tanacetum</taxon>
    </lineage>
</organism>
<reference evidence="1" key="1">
    <citation type="journal article" date="2022" name="Int. J. Mol. Sci.">
        <title>Draft Genome of Tanacetum Coccineum: Genomic Comparison of Closely Related Tanacetum-Family Plants.</title>
        <authorList>
            <person name="Yamashiro T."/>
            <person name="Shiraishi A."/>
            <person name="Nakayama K."/>
            <person name="Satake H."/>
        </authorList>
    </citation>
    <scope>NUCLEOTIDE SEQUENCE</scope>
</reference>
<dbReference type="Proteomes" id="UP001151760">
    <property type="component" value="Unassembled WGS sequence"/>
</dbReference>
<dbReference type="Gene3D" id="2.40.70.10">
    <property type="entry name" value="Acid Proteases"/>
    <property type="match status" value="1"/>
</dbReference>
<keyword evidence="2" id="KW-1185">Reference proteome</keyword>
<comment type="caution">
    <text evidence="1">The sequence shown here is derived from an EMBL/GenBank/DDBJ whole genome shotgun (WGS) entry which is preliminary data.</text>
</comment>
<name>A0ABQ4ZXS3_9ASTR</name>
<dbReference type="PANTHER" id="PTHR33067:SF9">
    <property type="entry name" value="RNA-DIRECTED DNA POLYMERASE"/>
    <property type="match status" value="1"/>
</dbReference>
<sequence length="231" mass="26889">MYDKESWNDPSEEVEEHDELIVIEVVVKDKVLGYGEVLEEDDKVVHTGWGDYQNKLIEEIKSQPISYYLKHEINKRIVDHLIDNNESLRKAFIGEMDCKDYEDIPIEMLYKAILKKKVVKKLELSGSFVLSCSTGIAEDVLVEVAGFVYPVDFVILDIEGNEYMSLILGMPFLTMARAYIRCSDVSMTLRAGKFKVRFIKTLRFPRNVRKKKRNNLDPMNYTNHVSRRILE</sequence>